<gene>
    <name evidence="3" type="ORF">BE21_18355</name>
</gene>
<reference evidence="3 4" key="1">
    <citation type="submission" date="2014-02" db="EMBL/GenBank/DDBJ databases">
        <title>The small core and large imbalanced accessory genome model reveals a collaborative survival strategy of Sorangium cellulosum strains in nature.</title>
        <authorList>
            <person name="Han K."/>
            <person name="Peng R."/>
            <person name="Blom J."/>
            <person name="Li Y.-Z."/>
        </authorList>
    </citation>
    <scope>NUCLEOTIDE SEQUENCE [LARGE SCALE GENOMIC DNA]</scope>
    <source>
        <strain evidence="3 4">So0007-03</strain>
    </source>
</reference>
<dbReference type="SUPFAM" id="SSF48371">
    <property type="entry name" value="ARM repeat"/>
    <property type="match status" value="1"/>
</dbReference>
<comment type="caution">
    <text evidence="3">The sequence shown here is derived from an EMBL/GenBank/DDBJ whole genome shotgun (WGS) entry which is preliminary data.</text>
</comment>
<evidence type="ECO:0000256" key="1">
    <source>
        <dbReference type="SAM" id="MobiDB-lite"/>
    </source>
</evidence>
<dbReference type="InterPro" id="IPR045430">
    <property type="entry name" value="EAD1"/>
</dbReference>
<dbReference type="InterPro" id="IPR011989">
    <property type="entry name" value="ARM-like"/>
</dbReference>
<protein>
    <recommendedName>
        <fullName evidence="2">NACHT domain-containing protein</fullName>
    </recommendedName>
</protein>
<dbReference type="PANTHER" id="PTHR46844">
    <property type="entry name" value="SLR5058 PROTEIN"/>
    <property type="match status" value="1"/>
</dbReference>
<evidence type="ECO:0000313" key="4">
    <source>
        <dbReference type="Proteomes" id="UP000075502"/>
    </source>
</evidence>
<organism evidence="3 4">
    <name type="scientific">Sorangium cellulosum</name>
    <name type="common">Polyangium cellulosum</name>
    <dbReference type="NCBI Taxonomy" id="56"/>
    <lineage>
        <taxon>Bacteria</taxon>
        <taxon>Pseudomonadati</taxon>
        <taxon>Myxococcota</taxon>
        <taxon>Polyangia</taxon>
        <taxon>Polyangiales</taxon>
        <taxon>Polyangiaceae</taxon>
        <taxon>Sorangium</taxon>
    </lineage>
</organism>
<dbReference type="InterPro" id="IPR016024">
    <property type="entry name" value="ARM-type_fold"/>
</dbReference>
<dbReference type="Pfam" id="PF05729">
    <property type="entry name" value="NACHT"/>
    <property type="match status" value="1"/>
</dbReference>
<proteinExistence type="predicted"/>
<name>A0A150TXE3_SORCE</name>
<dbReference type="InterPro" id="IPR027417">
    <property type="entry name" value="P-loop_NTPase"/>
</dbReference>
<dbReference type="Gene3D" id="3.40.50.300">
    <property type="entry name" value="P-loop containing nucleotide triphosphate hydrolases"/>
    <property type="match status" value="1"/>
</dbReference>
<feature type="region of interest" description="Disordered" evidence="1">
    <location>
        <begin position="88"/>
        <end position="108"/>
    </location>
</feature>
<dbReference type="Pfam" id="PF19955">
    <property type="entry name" value="EAD1"/>
    <property type="match status" value="1"/>
</dbReference>
<dbReference type="PANTHER" id="PTHR46844:SF1">
    <property type="entry name" value="SLR5058 PROTEIN"/>
    <property type="match status" value="1"/>
</dbReference>
<evidence type="ECO:0000313" key="3">
    <source>
        <dbReference type="EMBL" id="KYG09373.1"/>
    </source>
</evidence>
<dbReference type="EMBL" id="JEME01000700">
    <property type="protein sequence ID" value="KYG09373.1"/>
    <property type="molecule type" value="Genomic_DNA"/>
</dbReference>
<sequence>MKLTGLTLKRLRDALLDAFPSQDALAQMVRFGLNENLEAIAGLGALKKVVFSLLTWAEANNRLDALLSAAREDNPGSESLRRIVEEIERSSAPRSDAPPRVSGVPPSSLGASFQTQASAVGEPPISTFDAEEHFRQAVVRRFDRLAIRLPSVAHVELPLEDIYVDLKVVAEIPDTADTFGPVERRIFAELDGATESERLEKLRQLDDLKYRRWRRPEGVSASFLESALDRTARASRPLVILGDPGSGKSTALQLMALRAARDGRVSPQDSTPRHGPWVPLLVRLAAYDQHLETKKEPLALECFLSTAWSAHQGTADLNALFSDALRAGRALVLLDGLDEVLTHARRSYVNEQVKALIGTWAPLGNRFVITSRFVGYREASLSGVADEVSVVDFGLKDIERFLKRWYEVIDGPGGGKRSKALFNQINQTPRLRELAANPLMLSMLATLQSKRGDDERLPERRVELYQEFTEMMLSLRPEARSDGARIDGVPRTDPTTMRAHLSDLALWLHLNRPSNTATPEDVLKALAQSYLKYNASKPTQPTPKEKLQAEREAKKLLEELRGIAGLIGERGHDAHGFLHLTYQEFFAARAVAEMPPDGRWDVLRQQLHDPRWREVVLLCAAHLDTVSANDLVQRVLNASSEYETVLHRDVLLASTIVTEEARVSASLHSSIHEKLVALLRDDIAAVRNRAINDIAGLARLGVEKSIAFLAEILECNACALPDEFGSRVYDLVSPLLAIPHCKRLLDIMLRQLEDYSTVQADFSHFAMAFRSIVRANDEVRARLVRLLLREGAAEIRLSVMRCLERLIDEDDDVWEAFWVLAKSTNVSQPATYSIAMHCSSPAKLCRLLDTHWWQSPNSAMRSALIPAIAKVARANREWLRELVGCVDYRDFNTRTHAVSYLGAMAAEIPEAKQAVLHLLETADSYTAQNAIGRLPPTVKDDIEVRRAISAMLSRNFSDVRESELLAMDSAAFHAEVQKLLTRKFVDPGQMREEKNRSLVEPAVQQSDQQAILRLLDDVRSDWKSDRIDTVAPLVAVDEKIVSDVESCLDDPNPFARAAAINALAPILLQKAELRAHILARIEDESPLVCHAAMRALAGIVDEDGDARTAIVRITTQSDEQKSGTAAESLAKAIDYPEVRAALLRLLEGGDQPGKIAAARVLSTLVPQDFEVRDQFRGLAADLAAGRVDADDSWTVLEMLDSVIERDEAIVKIILAQLKSYDALLLVVRHAAAVNLHVGDLDSWLENNPQLFNAVARGMVGWYGSKPSVRRYVLRNIGEAAFSEGTMERLMPLIPDDDDLRRALVQRATRGSNNSGGDVDVLARLIPYVKTCPDVDSSFRELLEQRASETFGYLRQMLAAAGLSGLTGREPNLQTRLLPWLGARIPRPEAAEARKIMAQSFASVLTQENVSLRAKATEMLDSRAWQDRQGAAWMFIYAPGDKSFDLLEKLRSLLYDDRSEESWSRRLQLAGLVLNHKEVVIARRALAVTQEALGYGKTPWHGPLGDEVRTHAANVLGRLEPTHRDSALIDLIVAALKEERSESTRDALYHSLLQLVAAAEPRAA</sequence>
<dbReference type="Proteomes" id="UP000075502">
    <property type="component" value="Unassembled WGS sequence"/>
</dbReference>
<feature type="domain" description="NACHT" evidence="2">
    <location>
        <begin position="236"/>
        <end position="372"/>
    </location>
</feature>
<dbReference type="SUPFAM" id="SSF52540">
    <property type="entry name" value="P-loop containing nucleoside triphosphate hydrolases"/>
    <property type="match status" value="1"/>
</dbReference>
<dbReference type="PROSITE" id="PS50837">
    <property type="entry name" value="NACHT"/>
    <property type="match status" value="1"/>
</dbReference>
<dbReference type="InterPro" id="IPR007111">
    <property type="entry name" value="NACHT_NTPase"/>
</dbReference>
<evidence type="ECO:0000259" key="2">
    <source>
        <dbReference type="PROSITE" id="PS50837"/>
    </source>
</evidence>
<accession>A0A150TXE3</accession>
<dbReference type="Gene3D" id="1.25.10.10">
    <property type="entry name" value="Leucine-rich Repeat Variant"/>
    <property type="match status" value="2"/>
</dbReference>